<keyword evidence="1 2" id="KW-0732">Signal</keyword>
<evidence type="ECO:0000313" key="4">
    <source>
        <dbReference type="EMBL" id="SPF44721.1"/>
    </source>
</evidence>
<feature type="domain" description="ASPIC/UnbV" evidence="3">
    <location>
        <begin position="494"/>
        <end position="559"/>
    </location>
</feature>
<dbReference type="Pfam" id="PF13517">
    <property type="entry name" value="FG-GAP_3"/>
    <property type="match status" value="2"/>
</dbReference>
<sequence>MNRRSFLGGVAGLAAWSQFPRLAAVAAQVGANGSPGFRFTDVTTQAGIQFQHNTGAFGGKFLPETLGSGCAFLDYDRDGWQDILLINGADWPGHKTNRTTPRLYRNNGNGTFSDVTARAGLDVEMYAMGVAVGDYNNDGFPDIFITCVGQNRLFRNTGKGAFVDVTSTSGLGKREALSTSALWFDYDRDGLLDLFVCNYVKWSPEHDIFCSLDGKHKSYCTPEAYRGATCWLFHNRGDGTFEDVTASSGIFDSSSKSLGVALIDDDHDGWPDLLVANDTQPNKLYRNQHNGTFKDAAVEAGLAFSTEGKARAGMGVDVGDFENSGAAGVAITNFDNEMIGLYRASGRGFEDIAAQAGVGMASKNSLGFGCVFVDINLDGWLDFAVANGHIDETVRNIRGNVGYAQPPQLFLSNGNGSFRDVAGSFRDVADEVGGGFDQPKVGRGLACADFDRDGDLDLLLTTNNGPAYLYRNDLLAGNRSIRFQLRGTKSNRDAIGAVVRATAGGMTQSRVVKGGSSYLSQSELPVTFGLEKRDRIERVVIEWPSGRTEEYKSLAAGRGYECIEGKGITPQNGY</sequence>
<dbReference type="SUPFAM" id="SSF69318">
    <property type="entry name" value="Integrin alpha N-terminal domain"/>
    <property type="match status" value="1"/>
</dbReference>
<dbReference type="Proteomes" id="UP000238701">
    <property type="component" value="Unassembled WGS sequence"/>
</dbReference>
<dbReference type="PANTHER" id="PTHR16026">
    <property type="entry name" value="CARTILAGE ACIDIC PROTEIN 1"/>
    <property type="match status" value="1"/>
</dbReference>
<protein>
    <submittedName>
        <fullName evidence="4">Integrin-like protein</fullName>
    </submittedName>
</protein>
<evidence type="ECO:0000256" key="1">
    <source>
        <dbReference type="ARBA" id="ARBA00022729"/>
    </source>
</evidence>
<dbReference type="EMBL" id="OMOD01000150">
    <property type="protein sequence ID" value="SPF44721.1"/>
    <property type="molecule type" value="Genomic_DNA"/>
</dbReference>
<dbReference type="InterPro" id="IPR013517">
    <property type="entry name" value="FG-GAP"/>
</dbReference>
<dbReference type="PANTHER" id="PTHR16026:SF0">
    <property type="entry name" value="CARTILAGE ACIDIC PROTEIN 1"/>
    <property type="match status" value="1"/>
</dbReference>
<dbReference type="Gene3D" id="2.130.10.130">
    <property type="entry name" value="Integrin alpha, N-terminal"/>
    <property type="match status" value="2"/>
</dbReference>
<proteinExistence type="predicted"/>
<organism evidence="4 5">
    <name type="scientific">Candidatus Sulfotelmatobacter kueseliae</name>
    <dbReference type="NCBI Taxonomy" id="2042962"/>
    <lineage>
        <taxon>Bacteria</taxon>
        <taxon>Pseudomonadati</taxon>
        <taxon>Acidobacteriota</taxon>
        <taxon>Terriglobia</taxon>
        <taxon>Terriglobales</taxon>
        <taxon>Candidatus Korobacteraceae</taxon>
        <taxon>Candidatus Sulfotelmatobacter</taxon>
    </lineage>
</organism>
<evidence type="ECO:0000313" key="5">
    <source>
        <dbReference type="Proteomes" id="UP000238701"/>
    </source>
</evidence>
<accession>A0A2U3KYI8</accession>
<feature type="chain" id="PRO_5015694768" evidence="2">
    <location>
        <begin position="24"/>
        <end position="574"/>
    </location>
</feature>
<dbReference type="InterPro" id="IPR027039">
    <property type="entry name" value="Crtac1"/>
</dbReference>
<keyword evidence="4" id="KW-0401">Integrin</keyword>
<dbReference type="InterPro" id="IPR011519">
    <property type="entry name" value="UnbV_ASPIC"/>
</dbReference>
<evidence type="ECO:0000259" key="3">
    <source>
        <dbReference type="Pfam" id="PF07593"/>
    </source>
</evidence>
<dbReference type="GO" id="GO:0007229">
    <property type="term" value="P:integrin-mediated signaling pathway"/>
    <property type="evidence" value="ECO:0007669"/>
    <property type="project" value="UniProtKB-KW"/>
</dbReference>
<gene>
    <name evidence="4" type="ORF">SBA1_550086</name>
</gene>
<reference evidence="5" key="1">
    <citation type="submission" date="2018-02" db="EMBL/GenBank/DDBJ databases">
        <authorList>
            <person name="Hausmann B."/>
        </authorList>
    </citation>
    <scope>NUCLEOTIDE SEQUENCE [LARGE SCALE GENOMIC DNA]</scope>
    <source>
        <strain evidence="5">Peat soil MAG SbA1</strain>
    </source>
</reference>
<evidence type="ECO:0000256" key="2">
    <source>
        <dbReference type="SAM" id="SignalP"/>
    </source>
</evidence>
<dbReference type="AlphaFoldDB" id="A0A2U3KYI8"/>
<name>A0A2U3KYI8_9BACT</name>
<dbReference type="Pfam" id="PF07593">
    <property type="entry name" value="UnbV_ASPIC"/>
    <property type="match status" value="1"/>
</dbReference>
<feature type="signal peptide" evidence="2">
    <location>
        <begin position="1"/>
        <end position="23"/>
    </location>
</feature>
<dbReference type="InterPro" id="IPR028994">
    <property type="entry name" value="Integrin_alpha_N"/>
</dbReference>